<organism evidence="2 3">
    <name type="scientific">Pseudomonas agarici</name>
    <dbReference type="NCBI Taxonomy" id="46677"/>
    <lineage>
        <taxon>Bacteria</taxon>
        <taxon>Pseudomonadati</taxon>
        <taxon>Pseudomonadota</taxon>
        <taxon>Gammaproteobacteria</taxon>
        <taxon>Pseudomonadales</taxon>
        <taxon>Pseudomonadaceae</taxon>
        <taxon>Pseudomonas</taxon>
    </lineage>
</organism>
<evidence type="ECO:0000259" key="1">
    <source>
        <dbReference type="Pfam" id="PF13503"/>
    </source>
</evidence>
<dbReference type="KEGG" id="pagb:AWM79_01365"/>
<proteinExistence type="predicted"/>
<dbReference type="Pfam" id="PF13503">
    <property type="entry name" value="DUF4123"/>
    <property type="match status" value="1"/>
</dbReference>
<dbReference type="Proteomes" id="UP000063229">
    <property type="component" value="Chromosome"/>
</dbReference>
<reference evidence="2 3" key="1">
    <citation type="submission" date="2016-01" db="EMBL/GenBank/DDBJ databases">
        <authorList>
            <person name="McClelland M."/>
            <person name="Jain A."/>
            <person name="Saraogi P."/>
            <person name="Mendelson R."/>
            <person name="Westerman R."/>
            <person name="SanMiguel P."/>
            <person name="Csonka L."/>
        </authorList>
    </citation>
    <scope>NUCLEOTIDE SEQUENCE [LARGE SCALE GENOMIC DNA]</scope>
    <source>
        <strain evidence="2 3">NCPPB 2472</strain>
    </source>
</reference>
<feature type="domain" description="DUF4123" evidence="1">
    <location>
        <begin position="28"/>
        <end position="150"/>
    </location>
</feature>
<dbReference type="AlphaFoldDB" id="A0A0X1SVS2"/>
<accession>A0A0X1SVS2</accession>
<dbReference type="InterPro" id="IPR025391">
    <property type="entry name" value="DUF4123"/>
</dbReference>
<dbReference type="EMBL" id="CP014135">
    <property type="protein sequence ID" value="AMB84026.1"/>
    <property type="molecule type" value="Genomic_DNA"/>
</dbReference>
<dbReference type="RefSeq" id="WP_060781970.1">
    <property type="nucleotide sequence ID" value="NZ_CP014135.1"/>
</dbReference>
<name>A0A0X1SVS2_PSEAA</name>
<protein>
    <recommendedName>
        <fullName evidence="1">DUF4123 domain-containing protein</fullName>
    </recommendedName>
</protein>
<keyword evidence="3" id="KW-1185">Reference proteome</keyword>
<gene>
    <name evidence="2" type="ORF">AWM79_01365</name>
</gene>
<evidence type="ECO:0000313" key="3">
    <source>
        <dbReference type="Proteomes" id="UP000063229"/>
    </source>
</evidence>
<evidence type="ECO:0000313" key="2">
    <source>
        <dbReference type="EMBL" id="AMB84026.1"/>
    </source>
</evidence>
<sequence length="251" mass="28786">MQMATPTEWQEHIERACASVGLQQVNVLLDQADWNNCAIPALKMLRPQVPWFSLFSGTPEENLLGQAPLLMRLNLTHWQHKAWLEELLTQCATEARLLVVISPLPFDTLSQALQALSQVKWGARTGLLRYYDPRIFPLLTSAILTDNQRTEYLQAVNYWGWLDRDDQPQWLQGNCLGYHAEIEVKPFLNLSDQQGELIGCIGDAQKLLDEGDFDDLEATRELRFAALYSIVVQAHQENHLDDLTEYVRQKL</sequence>